<evidence type="ECO:0000313" key="1">
    <source>
        <dbReference type="EMBL" id="CAB4162279.1"/>
    </source>
</evidence>
<sequence>MKITFPGQKPPVDGYKVGDLVAYRRVQAKRLRDLRYWRVTGVSPTNGLDLEPLDLADHPDPEALERWVFDYLDNNPREPTT</sequence>
<dbReference type="EMBL" id="LR796727">
    <property type="protein sequence ID" value="CAB4162279.1"/>
    <property type="molecule type" value="Genomic_DNA"/>
</dbReference>
<reference evidence="1" key="1">
    <citation type="submission" date="2020-04" db="EMBL/GenBank/DDBJ databases">
        <authorList>
            <person name="Chiriac C."/>
            <person name="Salcher M."/>
            <person name="Ghai R."/>
            <person name="Kavagutti S V."/>
        </authorList>
    </citation>
    <scope>NUCLEOTIDE SEQUENCE</scope>
</reference>
<organism evidence="1">
    <name type="scientific">uncultured Caudovirales phage</name>
    <dbReference type="NCBI Taxonomy" id="2100421"/>
    <lineage>
        <taxon>Viruses</taxon>
        <taxon>Duplodnaviria</taxon>
        <taxon>Heunggongvirae</taxon>
        <taxon>Uroviricota</taxon>
        <taxon>Caudoviricetes</taxon>
        <taxon>Peduoviridae</taxon>
        <taxon>Maltschvirus</taxon>
        <taxon>Maltschvirus maltsch</taxon>
    </lineage>
</organism>
<accession>A0A6J5NSD2</accession>
<protein>
    <submittedName>
        <fullName evidence="1">Uncharacterized protein</fullName>
    </submittedName>
</protein>
<gene>
    <name evidence="1" type="ORF">UFOVP786_37</name>
</gene>
<name>A0A6J5NSD2_9CAUD</name>
<proteinExistence type="predicted"/>